<accession>A0ABV3RTA5</accession>
<comment type="caution">
    <text evidence="1">The sequence shown here is derived from an EMBL/GenBank/DDBJ whole genome shotgun (WGS) entry which is preliminary data.</text>
</comment>
<proteinExistence type="predicted"/>
<keyword evidence="2" id="KW-1185">Reference proteome</keyword>
<gene>
    <name evidence="1" type="ORF">AB2B41_21785</name>
</gene>
<name>A0ABV3RTA5_9RHOB</name>
<sequence>MITLEDVKDMSALTRAEIDAIVEHEHITEFNAALMGDYLMHAHHGPQKVNEMICDDIRDALHKNDLAHARELFAVLRGFLADHPEAAQGVSE</sequence>
<evidence type="ECO:0000313" key="1">
    <source>
        <dbReference type="EMBL" id="MEW9922238.1"/>
    </source>
</evidence>
<reference evidence="1 2" key="1">
    <citation type="submission" date="2024-07" db="EMBL/GenBank/DDBJ databases">
        <title>Marimonas sp.nov., isolated from tidal-flat sediment.</title>
        <authorList>
            <person name="Jayan J.N."/>
            <person name="Lee S.S."/>
        </authorList>
    </citation>
    <scope>NUCLEOTIDE SEQUENCE [LARGE SCALE GENOMIC DNA]</scope>
    <source>
        <strain evidence="1 2">MJW-29</strain>
    </source>
</reference>
<dbReference type="EMBL" id="JBFNXX010000038">
    <property type="protein sequence ID" value="MEW9922238.1"/>
    <property type="molecule type" value="Genomic_DNA"/>
</dbReference>
<protein>
    <submittedName>
        <fullName evidence="1">Uncharacterized protein</fullName>
    </submittedName>
</protein>
<evidence type="ECO:0000313" key="2">
    <source>
        <dbReference type="Proteomes" id="UP001556098"/>
    </source>
</evidence>
<dbReference type="RefSeq" id="WP_367879936.1">
    <property type="nucleotide sequence ID" value="NZ_JBFNXX010000038.1"/>
</dbReference>
<dbReference type="Proteomes" id="UP001556098">
    <property type="component" value="Unassembled WGS sequence"/>
</dbReference>
<organism evidence="1 2">
    <name type="scientific">Sulfitobacter sediminis</name>
    <dbReference type="NCBI Taxonomy" id="3234186"/>
    <lineage>
        <taxon>Bacteria</taxon>
        <taxon>Pseudomonadati</taxon>
        <taxon>Pseudomonadota</taxon>
        <taxon>Alphaproteobacteria</taxon>
        <taxon>Rhodobacterales</taxon>
        <taxon>Roseobacteraceae</taxon>
        <taxon>Sulfitobacter</taxon>
    </lineage>
</organism>